<dbReference type="EC" id="3.1.26.5" evidence="4"/>
<dbReference type="Pfam" id="PF01900">
    <property type="entry name" value="RNase_P_Rpp14"/>
    <property type="match status" value="1"/>
</dbReference>
<dbReference type="InterPro" id="IPR002759">
    <property type="entry name" value="Pop5/Rpp14/Rnp2-like"/>
</dbReference>
<comment type="function">
    <text evidence="9">Component of ribonuclease P, a protein complex that generates mature tRNA molecules by cleaving their 5'-ends. Also a component of RNase MRP, which cleaves pre-rRNA sequences.</text>
</comment>
<keyword evidence="7" id="KW-0539">Nucleus</keyword>
<evidence type="ECO:0000256" key="1">
    <source>
        <dbReference type="ARBA" id="ARBA00000928"/>
    </source>
</evidence>
<protein>
    <recommendedName>
        <fullName evidence="8">Ribonuclease P/MRP protein subunit POP5</fullName>
        <ecNumber evidence="4">3.1.26.5</ecNumber>
    </recommendedName>
</protein>
<evidence type="ECO:0000313" key="10">
    <source>
        <dbReference type="EMBL" id="CAG8954674.1"/>
    </source>
</evidence>
<dbReference type="FunFam" id="3.30.70.3250:FF:000004">
    <property type="entry name" value="Ribonuclease P/MRP protein subunit POP5"/>
    <property type="match status" value="1"/>
</dbReference>
<comment type="catalytic activity">
    <reaction evidence="1">
        <text>Endonucleolytic cleavage of RNA, removing 5'-extranucleotides from tRNA precursor.</text>
        <dbReference type="EC" id="3.1.26.5"/>
    </reaction>
</comment>
<evidence type="ECO:0000256" key="2">
    <source>
        <dbReference type="ARBA" id="ARBA00004123"/>
    </source>
</evidence>
<dbReference type="GO" id="GO:0000460">
    <property type="term" value="P:maturation of 5.8S rRNA"/>
    <property type="evidence" value="ECO:0007669"/>
    <property type="project" value="UniProtKB-ARBA"/>
</dbReference>
<evidence type="ECO:0000256" key="9">
    <source>
        <dbReference type="ARBA" id="ARBA00055200"/>
    </source>
</evidence>
<evidence type="ECO:0000256" key="3">
    <source>
        <dbReference type="ARBA" id="ARBA00010800"/>
    </source>
</evidence>
<keyword evidence="5" id="KW-0819">tRNA processing</keyword>
<comment type="similarity">
    <text evidence="3">Belongs to the eukaryotic/archaeal RNase P protein component 2 family.</text>
</comment>
<dbReference type="PANTHER" id="PTHR15441">
    <property type="entry name" value="RIBONUCLEASE P PROTEIN SUBUNIT P14"/>
    <property type="match status" value="1"/>
</dbReference>
<sequence length="189" mass="20963">MVRIKNRYLLVNILYPKLESATSKTPIPDVVAINQPTSSSLDQNVLLKAIRAQVLELFGDYGSGAVLDSLQIKYFSQATSTFILRVSRSHYQIAWAALSFMTKEPIKNGKNCVFRVVRVSGTIRKAEEEGIRRAKEIVIMARREMGEQSDSTLDNIFGKGGNNNAADATNDITMVDAVDSEDEELSDDD</sequence>
<reference evidence="10" key="1">
    <citation type="submission" date="2021-07" db="EMBL/GenBank/DDBJ databases">
        <authorList>
            <person name="Durling M."/>
        </authorList>
    </citation>
    <scope>NUCLEOTIDE SEQUENCE</scope>
</reference>
<dbReference type="GO" id="GO:0004526">
    <property type="term" value="F:ribonuclease P activity"/>
    <property type="evidence" value="ECO:0007669"/>
    <property type="project" value="UniProtKB-EC"/>
</dbReference>
<accession>A0A9N9KVL3</accession>
<dbReference type="PANTHER" id="PTHR15441:SF2">
    <property type="entry name" value="RIBONUCLEASE P_MRP PROTEIN SUBUNIT POP5"/>
    <property type="match status" value="1"/>
</dbReference>
<dbReference type="InterPro" id="IPR038085">
    <property type="entry name" value="Rnp2-like_sf"/>
</dbReference>
<dbReference type="EMBL" id="CAJVRL010000057">
    <property type="protein sequence ID" value="CAG8954674.1"/>
    <property type="molecule type" value="Genomic_DNA"/>
</dbReference>
<evidence type="ECO:0000256" key="6">
    <source>
        <dbReference type="ARBA" id="ARBA00022801"/>
    </source>
</evidence>
<keyword evidence="11" id="KW-1185">Reference proteome</keyword>
<evidence type="ECO:0000256" key="4">
    <source>
        <dbReference type="ARBA" id="ARBA00012179"/>
    </source>
</evidence>
<evidence type="ECO:0000256" key="5">
    <source>
        <dbReference type="ARBA" id="ARBA00022694"/>
    </source>
</evidence>
<proteinExistence type="inferred from homology"/>
<dbReference type="GO" id="GO:0001682">
    <property type="term" value="P:tRNA 5'-leader removal"/>
    <property type="evidence" value="ECO:0007669"/>
    <property type="project" value="InterPro"/>
</dbReference>
<dbReference type="GO" id="GO:0000172">
    <property type="term" value="C:ribonuclease MRP complex"/>
    <property type="evidence" value="ECO:0007669"/>
    <property type="project" value="UniProtKB-ARBA"/>
</dbReference>
<gene>
    <name evidence="10" type="ORF">HYFRA_00004596</name>
</gene>
<dbReference type="SUPFAM" id="SSF160350">
    <property type="entry name" value="Rnp2-like"/>
    <property type="match status" value="1"/>
</dbReference>
<dbReference type="OrthoDB" id="24745at2759"/>
<comment type="caution">
    <text evidence="10">The sequence shown here is derived from an EMBL/GenBank/DDBJ whole genome shotgun (WGS) entry which is preliminary data.</text>
</comment>
<dbReference type="GO" id="GO:0033204">
    <property type="term" value="F:ribonuclease P RNA binding"/>
    <property type="evidence" value="ECO:0007669"/>
    <property type="project" value="TreeGrafter"/>
</dbReference>
<keyword evidence="6" id="KW-0378">Hydrolase</keyword>
<dbReference type="Proteomes" id="UP000696280">
    <property type="component" value="Unassembled WGS sequence"/>
</dbReference>
<dbReference type="GO" id="GO:0005730">
    <property type="term" value="C:nucleolus"/>
    <property type="evidence" value="ECO:0007669"/>
    <property type="project" value="TreeGrafter"/>
</dbReference>
<dbReference type="AlphaFoldDB" id="A0A9N9KVL3"/>
<organism evidence="10 11">
    <name type="scientific">Hymenoscyphus fraxineus</name>
    <dbReference type="NCBI Taxonomy" id="746836"/>
    <lineage>
        <taxon>Eukaryota</taxon>
        <taxon>Fungi</taxon>
        <taxon>Dikarya</taxon>
        <taxon>Ascomycota</taxon>
        <taxon>Pezizomycotina</taxon>
        <taxon>Leotiomycetes</taxon>
        <taxon>Helotiales</taxon>
        <taxon>Helotiaceae</taxon>
        <taxon>Hymenoscyphus</taxon>
    </lineage>
</organism>
<evidence type="ECO:0000313" key="11">
    <source>
        <dbReference type="Proteomes" id="UP000696280"/>
    </source>
</evidence>
<name>A0A9N9KVL3_9HELO</name>
<evidence type="ECO:0000256" key="8">
    <source>
        <dbReference type="ARBA" id="ARBA00044198"/>
    </source>
</evidence>
<comment type="subcellular location">
    <subcellularLocation>
        <location evidence="2">Nucleus</location>
    </subcellularLocation>
</comment>
<dbReference type="Gene3D" id="3.30.70.3250">
    <property type="entry name" value="Ribonuclease P, Pop5 subunit"/>
    <property type="match status" value="1"/>
</dbReference>
<evidence type="ECO:0000256" key="7">
    <source>
        <dbReference type="ARBA" id="ARBA00023242"/>
    </source>
</evidence>
<dbReference type="GO" id="GO:0030681">
    <property type="term" value="C:multimeric ribonuclease P complex"/>
    <property type="evidence" value="ECO:0007669"/>
    <property type="project" value="TreeGrafter"/>
</dbReference>